<keyword evidence="3" id="KW-1185">Reference proteome</keyword>
<gene>
    <name evidence="2" type="ORF">QO010_002874</name>
</gene>
<feature type="transmembrane region" description="Helical" evidence="1">
    <location>
        <begin position="30"/>
        <end position="47"/>
    </location>
</feature>
<evidence type="ECO:0000313" key="3">
    <source>
        <dbReference type="Proteomes" id="UP001228905"/>
    </source>
</evidence>
<name>A0ABU0IUN1_9CAUL</name>
<comment type="caution">
    <text evidence="2">The sequence shown here is derived from an EMBL/GenBank/DDBJ whole genome shotgun (WGS) entry which is preliminary data.</text>
</comment>
<protein>
    <submittedName>
        <fullName evidence="2">Uncharacterized protein</fullName>
    </submittedName>
</protein>
<keyword evidence="1" id="KW-1133">Transmembrane helix</keyword>
<keyword evidence="1" id="KW-0472">Membrane</keyword>
<feature type="transmembrane region" description="Helical" evidence="1">
    <location>
        <begin position="110"/>
        <end position="133"/>
    </location>
</feature>
<dbReference type="Proteomes" id="UP001228905">
    <property type="component" value="Unassembled WGS sequence"/>
</dbReference>
<sequence length="153" mass="16846">MLGHNVVIYLAWPALIAVAAFAWWKGDRPVRLSGAMFLISSIIAWLIDHTLSREAGAVPMLINDGLLAFGFLAVALRYASLWLAAVMLLQGVQFSLHAYYFVIEKPHDLFYGWVNNLDTYGLMACLLGGGIVAMRRRVAARRKAEAQTTPAAP</sequence>
<dbReference type="EMBL" id="JAUSVS010000005">
    <property type="protein sequence ID" value="MDQ0465090.1"/>
    <property type="molecule type" value="Genomic_DNA"/>
</dbReference>
<evidence type="ECO:0000256" key="1">
    <source>
        <dbReference type="SAM" id="Phobius"/>
    </source>
</evidence>
<organism evidence="2 3">
    <name type="scientific">Caulobacter ginsengisoli</name>
    <dbReference type="NCBI Taxonomy" id="400775"/>
    <lineage>
        <taxon>Bacteria</taxon>
        <taxon>Pseudomonadati</taxon>
        <taxon>Pseudomonadota</taxon>
        <taxon>Alphaproteobacteria</taxon>
        <taxon>Caulobacterales</taxon>
        <taxon>Caulobacteraceae</taxon>
        <taxon>Caulobacter</taxon>
    </lineage>
</organism>
<evidence type="ECO:0000313" key="2">
    <source>
        <dbReference type="EMBL" id="MDQ0465090.1"/>
    </source>
</evidence>
<reference evidence="2 3" key="1">
    <citation type="submission" date="2023-07" db="EMBL/GenBank/DDBJ databases">
        <title>Genomic Encyclopedia of Type Strains, Phase IV (KMG-IV): sequencing the most valuable type-strain genomes for metagenomic binning, comparative biology and taxonomic classification.</title>
        <authorList>
            <person name="Goeker M."/>
        </authorList>
    </citation>
    <scope>NUCLEOTIDE SEQUENCE [LARGE SCALE GENOMIC DNA]</scope>
    <source>
        <strain evidence="2 3">DSM 18695</strain>
    </source>
</reference>
<keyword evidence="1" id="KW-0812">Transmembrane</keyword>
<accession>A0ABU0IUN1</accession>
<proteinExistence type="predicted"/>
<dbReference type="RefSeq" id="WP_307350205.1">
    <property type="nucleotide sequence ID" value="NZ_JAUSVS010000005.1"/>
</dbReference>
<feature type="transmembrane region" description="Helical" evidence="1">
    <location>
        <begin position="7"/>
        <end position="24"/>
    </location>
</feature>
<feature type="transmembrane region" description="Helical" evidence="1">
    <location>
        <begin position="67"/>
        <end position="90"/>
    </location>
</feature>